<feature type="chain" id="PRO_5021731089" description="Twin-arginine translocation pathway signal protein" evidence="1">
    <location>
        <begin position="25"/>
        <end position="181"/>
    </location>
</feature>
<dbReference type="Proteomes" id="UP000321532">
    <property type="component" value="Unassembled WGS sequence"/>
</dbReference>
<dbReference type="OrthoDB" id="6385145at2"/>
<comment type="caution">
    <text evidence="2">The sequence shown here is derived from an EMBL/GenBank/DDBJ whole genome shotgun (WGS) entry which is preliminary data.</text>
</comment>
<dbReference type="RefSeq" id="WP_146896041.1">
    <property type="nucleotide sequence ID" value="NZ_BJYS01000006.1"/>
</dbReference>
<evidence type="ECO:0000313" key="2">
    <source>
        <dbReference type="EMBL" id="GEO03568.1"/>
    </source>
</evidence>
<evidence type="ECO:0000256" key="1">
    <source>
        <dbReference type="SAM" id="SignalP"/>
    </source>
</evidence>
<evidence type="ECO:0000313" key="3">
    <source>
        <dbReference type="Proteomes" id="UP000321532"/>
    </source>
</evidence>
<keyword evidence="3" id="KW-1185">Reference proteome</keyword>
<dbReference type="InterPro" id="IPR027056">
    <property type="entry name" value="Gluconate_2DH_su3"/>
</dbReference>
<protein>
    <recommendedName>
        <fullName evidence="4">Twin-arginine translocation pathway signal protein</fullName>
    </recommendedName>
</protein>
<feature type="signal peptide" evidence="1">
    <location>
        <begin position="1"/>
        <end position="24"/>
    </location>
</feature>
<accession>A0A512AV32</accession>
<evidence type="ECO:0008006" key="4">
    <source>
        <dbReference type="Google" id="ProtNLM"/>
    </source>
</evidence>
<dbReference type="AlphaFoldDB" id="A0A512AV32"/>
<dbReference type="EMBL" id="BJYS01000006">
    <property type="protein sequence ID" value="GEO03568.1"/>
    <property type="molecule type" value="Genomic_DNA"/>
</dbReference>
<reference evidence="2 3" key="1">
    <citation type="submission" date="2019-07" db="EMBL/GenBank/DDBJ databases">
        <title>Whole genome shotgun sequence of Adhaeribacter aerolatus NBRC 106133.</title>
        <authorList>
            <person name="Hosoyama A."/>
            <person name="Uohara A."/>
            <person name="Ohji S."/>
            <person name="Ichikawa N."/>
        </authorList>
    </citation>
    <scope>NUCLEOTIDE SEQUENCE [LARGE SCALE GENOMIC DNA]</scope>
    <source>
        <strain evidence="2 3">NBRC 106133</strain>
    </source>
</reference>
<name>A0A512AV32_9BACT</name>
<dbReference type="Pfam" id="PF13618">
    <property type="entry name" value="Gluconate_2-dh3"/>
    <property type="match status" value="1"/>
</dbReference>
<organism evidence="2 3">
    <name type="scientific">Adhaeribacter aerolatus</name>
    <dbReference type="NCBI Taxonomy" id="670289"/>
    <lineage>
        <taxon>Bacteria</taxon>
        <taxon>Pseudomonadati</taxon>
        <taxon>Bacteroidota</taxon>
        <taxon>Cytophagia</taxon>
        <taxon>Cytophagales</taxon>
        <taxon>Hymenobacteraceae</taxon>
        <taxon>Adhaeribacter</taxon>
    </lineage>
</organism>
<sequence>MKRRTALKSLALVLGGTLSLPAWANAWNADTLSGNLNQLVSPDQQALLAEIVETIIPATNTPGAKDLGVHRFILTMLADCYEKSAQNRFVEGLTELDETVKAHYGKSFVTCSPAQRLEILKAREEAAKILPPEKEPFFPFLKNITIQGYLNSEYVMREVYKYELVPGRYNGCFPVTASAKK</sequence>
<keyword evidence="1" id="KW-0732">Signal</keyword>
<proteinExistence type="predicted"/>
<gene>
    <name evidence="2" type="ORF">AAE02nite_12320</name>
</gene>